<protein>
    <submittedName>
        <fullName evidence="2">Thylakoid lumenal 17.9 kDa protein</fullName>
    </submittedName>
</protein>
<dbReference type="Pfam" id="PF07386">
    <property type="entry name" value="DUF1499"/>
    <property type="match status" value="1"/>
</dbReference>
<keyword evidence="1" id="KW-0732">Signal</keyword>
<evidence type="ECO:0000256" key="1">
    <source>
        <dbReference type="SAM" id="SignalP"/>
    </source>
</evidence>
<feature type="signal peptide" evidence="1">
    <location>
        <begin position="1"/>
        <end position="20"/>
    </location>
</feature>
<dbReference type="InterPro" id="IPR010865">
    <property type="entry name" value="DUF1499"/>
</dbReference>
<dbReference type="AlphaFoldDB" id="A0A9N8HRF0"/>
<accession>A0A9N8HRF0</accession>
<feature type="chain" id="PRO_5040213083" evidence="1">
    <location>
        <begin position="21"/>
        <end position="270"/>
    </location>
</feature>
<dbReference type="OrthoDB" id="200029at2759"/>
<evidence type="ECO:0000313" key="3">
    <source>
        <dbReference type="Proteomes" id="UP001153069"/>
    </source>
</evidence>
<dbReference type="Proteomes" id="UP001153069">
    <property type="component" value="Unassembled WGS sequence"/>
</dbReference>
<name>A0A9N8HRF0_9STRA</name>
<reference evidence="2" key="1">
    <citation type="submission" date="2020-06" db="EMBL/GenBank/DDBJ databases">
        <authorList>
            <consortium name="Plant Systems Biology data submission"/>
        </authorList>
    </citation>
    <scope>NUCLEOTIDE SEQUENCE</scope>
    <source>
        <strain evidence="2">D6</strain>
    </source>
</reference>
<dbReference type="EMBL" id="CAICTM010001066">
    <property type="protein sequence ID" value="CAB9520033.1"/>
    <property type="molecule type" value="Genomic_DNA"/>
</dbReference>
<dbReference type="PANTHER" id="PTHR34801:SF6">
    <property type="entry name" value="SLL1620 PROTEIN"/>
    <property type="match status" value="1"/>
</dbReference>
<proteinExistence type="predicted"/>
<keyword evidence="3" id="KW-1185">Reference proteome</keyword>
<sequence>MRSLQSLLLLGLCHLPVALAWQSVPWNGRSNLRKHHQPKHYPNESNDGTSRRSLLGEIGCGALVMVSTLLPQDALAADGNSASLEQKQSFPTSAGRRGCKTISDPSRTSVTCRGDLRSANTDGRLSRVSATENGVSTSAVRNPSRFSPPWTYLTETSNSKKAWDSLVNAVLAVDPNVKIETLTEDYLHATVPTQSPPGLSGEGGLDDLEFLLRPDDNVVLYRSASRTSIFVYPLTQPVSDQNSNLKRLQKIRTLLGWEELGYRQEGSKRI</sequence>
<organism evidence="2 3">
    <name type="scientific">Seminavis robusta</name>
    <dbReference type="NCBI Taxonomy" id="568900"/>
    <lineage>
        <taxon>Eukaryota</taxon>
        <taxon>Sar</taxon>
        <taxon>Stramenopiles</taxon>
        <taxon>Ochrophyta</taxon>
        <taxon>Bacillariophyta</taxon>
        <taxon>Bacillariophyceae</taxon>
        <taxon>Bacillariophycidae</taxon>
        <taxon>Naviculales</taxon>
        <taxon>Naviculaceae</taxon>
        <taxon>Seminavis</taxon>
    </lineage>
</organism>
<dbReference type="PANTHER" id="PTHR34801">
    <property type="entry name" value="EXPRESSED PROTEIN"/>
    <property type="match status" value="1"/>
</dbReference>
<gene>
    <name evidence="2" type="ORF">SEMRO_1068_G237540.1</name>
</gene>
<evidence type="ECO:0000313" key="2">
    <source>
        <dbReference type="EMBL" id="CAB9520033.1"/>
    </source>
</evidence>
<comment type="caution">
    <text evidence="2">The sequence shown here is derived from an EMBL/GenBank/DDBJ whole genome shotgun (WGS) entry which is preliminary data.</text>
</comment>